<name>A0ABW9FX52_9NOCA</name>
<feature type="region of interest" description="Disordered" evidence="1">
    <location>
        <begin position="27"/>
        <end position="52"/>
    </location>
</feature>
<dbReference type="EMBL" id="JBDLNU010000004">
    <property type="protein sequence ID" value="MFM1730012.1"/>
    <property type="molecule type" value="Genomic_DNA"/>
</dbReference>
<evidence type="ECO:0000256" key="1">
    <source>
        <dbReference type="SAM" id="MobiDB-lite"/>
    </source>
</evidence>
<reference evidence="2 3" key="1">
    <citation type="submission" date="2023-11" db="EMBL/GenBank/DDBJ databases">
        <authorList>
            <person name="Val-Calvo J."/>
            <person name="Scortti M."/>
            <person name="Vazquez-Boland J."/>
        </authorList>
    </citation>
    <scope>NUCLEOTIDE SEQUENCE [LARGE SCALE GENOMIC DNA]</scope>
    <source>
        <strain evidence="2 3">DSM 46662</strain>
    </source>
</reference>
<accession>A0ABW9FX52</accession>
<evidence type="ECO:0000313" key="3">
    <source>
        <dbReference type="Proteomes" id="UP001629744"/>
    </source>
</evidence>
<dbReference type="Proteomes" id="UP001629744">
    <property type="component" value="Unassembled WGS sequence"/>
</dbReference>
<proteinExistence type="predicted"/>
<comment type="caution">
    <text evidence="2">The sequence shown here is derived from an EMBL/GenBank/DDBJ whole genome shotgun (WGS) entry which is preliminary data.</text>
</comment>
<protein>
    <recommendedName>
        <fullName evidence="4">Lasso RiPP family leader peptide-containing protein</fullName>
    </recommendedName>
</protein>
<evidence type="ECO:0008006" key="4">
    <source>
        <dbReference type="Google" id="ProtNLM"/>
    </source>
</evidence>
<evidence type="ECO:0000313" key="2">
    <source>
        <dbReference type="EMBL" id="MFM1730012.1"/>
    </source>
</evidence>
<feature type="compositionally biased region" description="Gly residues" evidence="1">
    <location>
        <begin position="36"/>
        <end position="52"/>
    </location>
</feature>
<sequence>MRAATPYKPEVGAFASIAGLPETRIGWQEPAPSAGGVRGGGSVGLRNGDGGD</sequence>
<gene>
    <name evidence="2" type="ORF">ABEU19_003532</name>
</gene>
<keyword evidence="3" id="KW-1185">Reference proteome</keyword>
<organism evidence="2 3">
    <name type="scientific">Prescottella soli</name>
    <dbReference type="NCBI Taxonomy" id="1543852"/>
    <lineage>
        <taxon>Bacteria</taxon>
        <taxon>Bacillati</taxon>
        <taxon>Actinomycetota</taxon>
        <taxon>Actinomycetes</taxon>
        <taxon>Mycobacteriales</taxon>
        <taxon>Nocardiaceae</taxon>
        <taxon>Prescottella</taxon>
    </lineage>
</organism>
<dbReference type="RefSeq" id="WP_408586941.1">
    <property type="nucleotide sequence ID" value="NZ_JBDLNU010000004.1"/>
</dbReference>